<feature type="domain" description="Thiolase C-terminal" evidence="1">
    <location>
        <begin position="259"/>
        <end position="384"/>
    </location>
</feature>
<dbReference type="Gene3D" id="3.40.47.10">
    <property type="match status" value="1"/>
</dbReference>
<proteinExistence type="predicted"/>
<dbReference type="GO" id="GO:0003988">
    <property type="term" value="F:acetyl-CoA C-acyltransferase activity"/>
    <property type="evidence" value="ECO:0007669"/>
    <property type="project" value="UniProtKB-ARBA"/>
</dbReference>
<organism evidence="2 3">
    <name type="scientific">Sphingobium yanoikuyae</name>
    <name type="common">Sphingomonas yanoikuyae</name>
    <dbReference type="NCBI Taxonomy" id="13690"/>
    <lineage>
        <taxon>Bacteria</taxon>
        <taxon>Pseudomonadati</taxon>
        <taxon>Pseudomonadota</taxon>
        <taxon>Alphaproteobacteria</taxon>
        <taxon>Sphingomonadales</taxon>
        <taxon>Sphingomonadaceae</taxon>
        <taxon>Sphingobium</taxon>
    </lineage>
</organism>
<dbReference type="Proteomes" id="UP000502611">
    <property type="component" value="Chromosome"/>
</dbReference>
<dbReference type="EMBL" id="CP053021">
    <property type="protein sequence ID" value="QJR02298.1"/>
    <property type="molecule type" value="Genomic_DNA"/>
</dbReference>
<reference evidence="2 3" key="1">
    <citation type="submission" date="2020-04" db="EMBL/GenBank/DDBJ databases">
        <title>The Whole Genome Analysis of High salt-tolerant Sphingobium yanoikuyae YC-XJ2 with Aryl organophosphorus flame retardants (aryl-OPFRs)-degrading capacity and characteristics of Related phosphotriesterase.</title>
        <authorList>
            <person name="Li X."/>
        </authorList>
    </citation>
    <scope>NUCLEOTIDE SEQUENCE [LARGE SCALE GENOMIC DNA]</scope>
    <source>
        <strain evidence="2 3">YC-XJ2</strain>
    </source>
</reference>
<evidence type="ECO:0000313" key="2">
    <source>
        <dbReference type="EMBL" id="QJR02298.1"/>
    </source>
</evidence>
<dbReference type="PANTHER" id="PTHR42870">
    <property type="entry name" value="ACETYL-COA C-ACETYLTRANSFERASE"/>
    <property type="match status" value="1"/>
</dbReference>
<dbReference type="PANTHER" id="PTHR42870:SF1">
    <property type="entry name" value="NON-SPECIFIC LIPID-TRANSFER PROTEIN-LIKE 2"/>
    <property type="match status" value="1"/>
</dbReference>
<sequence>MMMSSKKAVISGIGISDIGRKTAISDLDLTLQSSRLAIADAGLTAADLDGVATLGDTPRATACAALGIDPPYAGQGYDRGGLLSYVMAAAEAVEAGQARHVLVYRTVKMMGGNLLENDKTGLFSAGPAVSAAQVQMPHGMADAPQLIAYHAYAATNWLSMHCRRHMELYGTTKEQLGWLAVNTRHNAARNPQAVFRDPFTLDDYMNARMISTPFGLLDCDIPIDGSIAVVVSHPDYAAECPQPPIRIEAFGGSRGQGAWTMRSDYPKMASVDAAAEMWSKTALRPSDIDIAQLYDGFTFLTFAWLEALGICKDGEAGPFVEGASRIALDGEMPLNTYGGQLSAGRMHGYWILHEACVQLRRQGGARQVSKPMDVAVVANGGGPIAGCLLLTV</sequence>
<name>A0A6M4G4Y8_SPHYA</name>
<evidence type="ECO:0000259" key="1">
    <source>
        <dbReference type="Pfam" id="PF22691"/>
    </source>
</evidence>
<dbReference type="CDD" id="cd00829">
    <property type="entry name" value="SCP-x_thiolase"/>
    <property type="match status" value="1"/>
</dbReference>
<dbReference type="InterPro" id="IPR055140">
    <property type="entry name" value="Thiolase_C_2"/>
</dbReference>
<dbReference type="InterPro" id="IPR002155">
    <property type="entry name" value="Thiolase"/>
</dbReference>
<dbReference type="PIRSF" id="PIRSF000429">
    <property type="entry name" value="Ac-CoA_Ac_transf"/>
    <property type="match status" value="1"/>
</dbReference>
<evidence type="ECO:0000313" key="3">
    <source>
        <dbReference type="Proteomes" id="UP000502611"/>
    </source>
</evidence>
<dbReference type="InterPro" id="IPR016039">
    <property type="entry name" value="Thiolase-like"/>
</dbReference>
<dbReference type="Pfam" id="PF22691">
    <property type="entry name" value="Thiolase_C_1"/>
    <property type="match status" value="1"/>
</dbReference>
<dbReference type="SUPFAM" id="SSF53901">
    <property type="entry name" value="Thiolase-like"/>
    <property type="match status" value="2"/>
</dbReference>
<accession>A0A6M4G4Y8</accession>
<protein>
    <submittedName>
        <fullName evidence="2">Thiolase family protein</fullName>
    </submittedName>
</protein>
<dbReference type="AlphaFoldDB" id="A0A6M4G4Y8"/>
<gene>
    <name evidence="2" type="ORF">HH800_08950</name>
</gene>